<dbReference type="InterPro" id="IPR000725">
    <property type="entry name" value="Olfact_rcpt"/>
</dbReference>
<evidence type="ECO:0000256" key="6">
    <source>
        <dbReference type="ARBA" id="ARBA00022989"/>
    </source>
</evidence>
<sequence length="247" mass="28528">SNLHTPMYIFLMMLSLIDISSTSNIMIKMLYMLHTQHKTISFLACITQMYIYSSLTCTDFFLLGAMAYDRYVAICQPLHYFILMSRTHCCLFIITTWILGFLMPLGHIHFISKFYYCTSHIIDHFFCDVTPIMKLSCSDSYVVELLTYIEGTLLLFPDFLLILTSYILIISNIVKIKSTEGQRKAFSTCTSHLTCVAMFYGTVLCLYVRPTSNYSPKQDKFFAILNVIVIPMLNPLIYSLKNQEVKT</sequence>
<dbReference type="AlphaFoldDB" id="A0AAD1TA14"/>
<keyword evidence="7" id="KW-0297">G-protein coupled receptor</keyword>
<dbReference type="InterPro" id="IPR050516">
    <property type="entry name" value="Olfactory_GPCR"/>
</dbReference>
<comment type="subcellular location">
    <subcellularLocation>
        <location evidence="1">Cell membrane</location>
        <topology evidence="1">Multi-pass membrane protein</topology>
    </subcellularLocation>
</comment>
<keyword evidence="15" id="KW-1185">Reference proteome</keyword>
<feature type="transmembrane region" description="Helical" evidence="12">
    <location>
        <begin position="186"/>
        <end position="209"/>
    </location>
</feature>
<evidence type="ECO:0000256" key="8">
    <source>
        <dbReference type="ARBA" id="ARBA00023136"/>
    </source>
</evidence>
<dbReference type="Pfam" id="PF13853">
    <property type="entry name" value="7tm_4"/>
    <property type="match status" value="1"/>
</dbReference>
<feature type="transmembrane region" description="Helical" evidence="12">
    <location>
        <begin position="6"/>
        <end position="27"/>
    </location>
</feature>
<dbReference type="InterPro" id="IPR017452">
    <property type="entry name" value="GPCR_Rhodpsn_7TM"/>
</dbReference>
<dbReference type="Proteomes" id="UP001295444">
    <property type="component" value="Chromosome 11"/>
</dbReference>
<keyword evidence="9 14" id="KW-0675">Receptor</keyword>
<evidence type="ECO:0000256" key="10">
    <source>
        <dbReference type="ARBA" id="ARBA00023180"/>
    </source>
</evidence>
<feature type="domain" description="G-protein coupled receptors family 1 profile" evidence="13">
    <location>
        <begin position="1"/>
        <end position="238"/>
    </location>
</feature>
<feature type="transmembrane region" description="Helical" evidence="12">
    <location>
        <begin position="221"/>
        <end position="240"/>
    </location>
</feature>
<evidence type="ECO:0000259" key="13">
    <source>
        <dbReference type="PROSITE" id="PS50262"/>
    </source>
</evidence>
<keyword evidence="6 12" id="KW-1133">Transmembrane helix</keyword>
<feature type="transmembrane region" description="Helical" evidence="12">
    <location>
        <begin position="153"/>
        <end position="174"/>
    </location>
</feature>
<keyword evidence="5" id="KW-0552">Olfaction</keyword>
<evidence type="ECO:0000256" key="7">
    <source>
        <dbReference type="ARBA" id="ARBA00023040"/>
    </source>
</evidence>
<keyword evidence="4 12" id="KW-0812">Transmembrane</keyword>
<dbReference type="PROSITE" id="PS50262">
    <property type="entry name" value="G_PROTEIN_RECEP_F1_2"/>
    <property type="match status" value="1"/>
</dbReference>
<evidence type="ECO:0000256" key="11">
    <source>
        <dbReference type="ARBA" id="ARBA00023224"/>
    </source>
</evidence>
<feature type="transmembrane region" description="Helical" evidence="12">
    <location>
        <begin position="80"/>
        <end position="102"/>
    </location>
</feature>
<evidence type="ECO:0000256" key="12">
    <source>
        <dbReference type="SAM" id="Phobius"/>
    </source>
</evidence>
<feature type="non-terminal residue" evidence="14">
    <location>
        <position position="1"/>
    </location>
</feature>
<feature type="non-terminal residue" evidence="14">
    <location>
        <position position="247"/>
    </location>
</feature>
<dbReference type="GO" id="GO:0005886">
    <property type="term" value="C:plasma membrane"/>
    <property type="evidence" value="ECO:0007669"/>
    <property type="project" value="UniProtKB-SubCell"/>
</dbReference>
<keyword evidence="2" id="KW-1003">Cell membrane</keyword>
<gene>
    <name evidence="14" type="ORF">PECUL_23A057692</name>
</gene>
<dbReference type="GO" id="GO:0004984">
    <property type="term" value="F:olfactory receptor activity"/>
    <property type="evidence" value="ECO:0007669"/>
    <property type="project" value="InterPro"/>
</dbReference>
<keyword evidence="3" id="KW-0716">Sensory transduction</keyword>
<evidence type="ECO:0000256" key="5">
    <source>
        <dbReference type="ARBA" id="ARBA00022725"/>
    </source>
</evidence>
<dbReference type="PROSITE" id="PS00237">
    <property type="entry name" value="G_PROTEIN_RECEP_F1_1"/>
    <property type="match status" value="1"/>
</dbReference>
<dbReference type="CDD" id="cd13954">
    <property type="entry name" value="7tmA_OR"/>
    <property type="match status" value="1"/>
</dbReference>
<dbReference type="PANTHER" id="PTHR26452">
    <property type="entry name" value="OLFACTORY RECEPTOR"/>
    <property type="match status" value="1"/>
</dbReference>
<reference evidence="14" key="1">
    <citation type="submission" date="2022-03" db="EMBL/GenBank/DDBJ databases">
        <authorList>
            <person name="Alioto T."/>
            <person name="Alioto T."/>
            <person name="Gomez Garrido J."/>
        </authorList>
    </citation>
    <scope>NUCLEOTIDE SEQUENCE</scope>
</reference>
<dbReference type="FunFam" id="1.20.1070.10:FF:000010">
    <property type="entry name" value="Olfactory receptor"/>
    <property type="match status" value="1"/>
</dbReference>
<name>A0AAD1TA14_PELCU</name>
<evidence type="ECO:0000256" key="9">
    <source>
        <dbReference type="ARBA" id="ARBA00023170"/>
    </source>
</evidence>
<dbReference type="PRINTS" id="PR00245">
    <property type="entry name" value="OLFACTORYR"/>
</dbReference>
<dbReference type="InterPro" id="IPR000276">
    <property type="entry name" value="GPCR_Rhodpsn"/>
</dbReference>
<proteinExistence type="predicted"/>
<dbReference type="SUPFAM" id="SSF81321">
    <property type="entry name" value="Family A G protein-coupled receptor-like"/>
    <property type="match status" value="1"/>
</dbReference>
<keyword evidence="8 12" id="KW-0472">Membrane</keyword>
<dbReference type="EMBL" id="OW240922">
    <property type="protein sequence ID" value="CAH2322330.1"/>
    <property type="molecule type" value="Genomic_DNA"/>
</dbReference>
<evidence type="ECO:0000313" key="15">
    <source>
        <dbReference type="Proteomes" id="UP001295444"/>
    </source>
</evidence>
<evidence type="ECO:0000256" key="3">
    <source>
        <dbReference type="ARBA" id="ARBA00022606"/>
    </source>
</evidence>
<keyword evidence="11" id="KW-0807">Transducer</keyword>
<evidence type="ECO:0000256" key="4">
    <source>
        <dbReference type="ARBA" id="ARBA00022692"/>
    </source>
</evidence>
<keyword evidence="10" id="KW-0325">Glycoprotein</keyword>
<evidence type="ECO:0000256" key="1">
    <source>
        <dbReference type="ARBA" id="ARBA00004651"/>
    </source>
</evidence>
<feature type="transmembrane region" description="Helical" evidence="12">
    <location>
        <begin position="39"/>
        <end position="68"/>
    </location>
</feature>
<organism evidence="14 15">
    <name type="scientific">Pelobates cultripes</name>
    <name type="common">Western spadefoot toad</name>
    <dbReference type="NCBI Taxonomy" id="61616"/>
    <lineage>
        <taxon>Eukaryota</taxon>
        <taxon>Metazoa</taxon>
        <taxon>Chordata</taxon>
        <taxon>Craniata</taxon>
        <taxon>Vertebrata</taxon>
        <taxon>Euteleostomi</taxon>
        <taxon>Amphibia</taxon>
        <taxon>Batrachia</taxon>
        <taxon>Anura</taxon>
        <taxon>Pelobatoidea</taxon>
        <taxon>Pelobatidae</taxon>
        <taxon>Pelobates</taxon>
    </lineage>
</organism>
<protein>
    <submittedName>
        <fullName evidence="14">Olfactory receptor 8H1-like</fullName>
    </submittedName>
</protein>
<dbReference type="GO" id="GO:0004930">
    <property type="term" value="F:G protein-coupled receptor activity"/>
    <property type="evidence" value="ECO:0007669"/>
    <property type="project" value="UniProtKB-KW"/>
</dbReference>
<evidence type="ECO:0000256" key="2">
    <source>
        <dbReference type="ARBA" id="ARBA00022475"/>
    </source>
</evidence>
<dbReference type="Gene3D" id="1.20.1070.10">
    <property type="entry name" value="Rhodopsin 7-helix transmembrane proteins"/>
    <property type="match status" value="1"/>
</dbReference>
<evidence type="ECO:0000313" key="14">
    <source>
        <dbReference type="EMBL" id="CAH2322330.1"/>
    </source>
</evidence>
<accession>A0AAD1TA14</accession>